<reference evidence="2" key="1">
    <citation type="submission" date="2022-07" db="EMBL/GenBank/DDBJ databases">
        <title>Enhanced cultured diversity of the mouse gut microbiota enables custom-made synthetic communities.</title>
        <authorList>
            <person name="Afrizal A."/>
        </authorList>
    </citation>
    <scope>NUCLEOTIDE SEQUENCE</scope>
    <source>
        <strain evidence="2">DSM 28593</strain>
    </source>
</reference>
<evidence type="ECO:0000313" key="2">
    <source>
        <dbReference type="EMBL" id="MCR1900169.1"/>
    </source>
</evidence>
<keyword evidence="1" id="KW-0472">Membrane</keyword>
<feature type="transmembrane region" description="Helical" evidence="1">
    <location>
        <begin position="32"/>
        <end position="51"/>
    </location>
</feature>
<feature type="transmembrane region" description="Helical" evidence="1">
    <location>
        <begin position="7"/>
        <end position="26"/>
    </location>
</feature>
<organism evidence="2 3">
    <name type="scientific">Irregularibacter muris</name>
    <dbReference type="NCBI Taxonomy" id="1796619"/>
    <lineage>
        <taxon>Bacteria</taxon>
        <taxon>Bacillati</taxon>
        <taxon>Bacillota</taxon>
        <taxon>Clostridia</taxon>
        <taxon>Eubacteriales</taxon>
        <taxon>Eubacteriaceae</taxon>
        <taxon>Irregularibacter</taxon>
    </lineage>
</organism>
<keyword evidence="1" id="KW-1133">Transmembrane helix</keyword>
<gene>
    <name evidence="2" type="ORF">NSA47_14475</name>
</gene>
<protein>
    <submittedName>
        <fullName evidence="2">Uncharacterized protein</fullName>
    </submittedName>
</protein>
<accession>A0AAE3HJZ0</accession>
<name>A0AAE3HJZ0_9FIRM</name>
<dbReference type="Proteomes" id="UP001205748">
    <property type="component" value="Unassembled WGS sequence"/>
</dbReference>
<keyword evidence="1" id="KW-0812">Transmembrane</keyword>
<feature type="transmembrane region" description="Helical" evidence="1">
    <location>
        <begin position="63"/>
        <end position="83"/>
    </location>
</feature>
<dbReference type="AlphaFoldDB" id="A0AAE3HJZ0"/>
<dbReference type="EMBL" id="JANKAS010000021">
    <property type="protein sequence ID" value="MCR1900169.1"/>
    <property type="molecule type" value="Genomic_DNA"/>
</dbReference>
<dbReference type="RefSeq" id="WP_257533255.1">
    <property type="nucleotide sequence ID" value="NZ_JANKAS010000021.1"/>
</dbReference>
<comment type="caution">
    <text evidence="2">The sequence shown here is derived from an EMBL/GenBank/DDBJ whole genome shotgun (WGS) entry which is preliminary data.</text>
</comment>
<evidence type="ECO:0000313" key="3">
    <source>
        <dbReference type="Proteomes" id="UP001205748"/>
    </source>
</evidence>
<proteinExistence type="predicted"/>
<evidence type="ECO:0000256" key="1">
    <source>
        <dbReference type="SAM" id="Phobius"/>
    </source>
</evidence>
<keyword evidence="3" id="KW-1185">Reference proteome</keyword>
<feature type="transmembrane region" description="Helical" evidence="1">
    <location>
        <begin position="89"/>
        <end position="107"/>
    </location>
</feature>
<sequence>MKVKESMIVGIAGIIFGICNIIPAFGETKWTLLAYFIVLGVPEIITGIGAFKIKEAKQLRSVSWVNAIVGLAILALNISEYYHSATMAGLNYIAAAGLIISGIYGIYKCKTKYNLELVP</sequence>